<evidence type="ECO:0000256" key="9">
    <source>
        <dbReference type="HAMAP-Rule" id="MF_01808"/>
    </source>
</evidence>
<feature type="active site" evidence="9">
    <location>
        <position position="258"/>
    </location>
</feature>
<protein>
    <recommendedName>
        <fullName evidence="9">Tyrosine recombinase XerC</fullName>
    </recommendedName>
</protein>
<dbReference type="PANTHER" id="PTHR30349">
    <property type="entry name" value="PHAGE INTEGRASE-RELATED"/>
    <property type="match status" value="1"/>
</dbReference>
<keyword evidence="4 9" id="KW-0159">Chromosome partition</keyword>
<evidence type="ECO:0000313" key="13">
    <source>
        <dbReference type="Proteomes" id="UP001165089"/>
    </source>
</evidence>
<dbReference type="PROSITE" id="PS51898">
    <property type="entry name" value="TYR_RECOMBINASE"/>
    <property type="match status" value="1"/>
</dbReference>
<comment type="subcellular location">
    <subcellularLocation>
        <location evidence="1 9">Cytoplasm</location>
    </subcellularLocation>
</comment>
<evidence type="ECO:0000256" key="6">
    <source>
        <dbReference type="ARBA" id="ARBA00023125"/>
    </source>
</evidence>
<dbReference type="InterPro" id="IPR013762">
    <property type="entry name" value="Integrase-like_cat_sf"/>
</dbReference>
<dbReference type="PROSITE" id="PS51900">
    <property type="entry name" value="CB"/>
    <property type="match status" value="1"/>
</dbReference>
<organism evidence="12 13">
    <name type="scientific">Geothrix rubra</name>
    <dbReference type="NCBI Taxonomy" id="2927977"/>
    <lineage>
        <taxon>Bacteria</taxon>
        <taxon>Pseudomonadati</taxon>
        <taxon>Acidobacteriota</taxon>
        <taxon>Holophagae</taxon>
        <taxon>Holophagales</taxon>
        <taxon>Holophagaceae</taxon>
        <taxon>Geothrix</taxon>
    </lineage>
</organism>
<dbReference type="InterPro" id="IPR050090">
    <property type="entry name" value="Tyrosine_recombinase_XerCD"/>
</dbReference>
<keyword evidence="13" id="KW-1185">Reference proteome</keyword>
<dbReference type="SUPFAM" id="SSF47823">
    <property type="entry name" value="lambda integrase-like, N-terminal domain"/>
    <property type="match status" value="1"/>
</dbReference>
<proteinExistence type="inferred from homology"/>
<feature type="active site" evidence="9">
    <location>
        <position position="186"/>
    </location>
</feature>
<evidence type="ECO:0000259" key="10">
    <source>
        <dbReference type="PROSITE" id="PS51898"/>
    </source>
</evidence>
<dbReference type="RefSeq" id="WP_285722974.1">
    <property type="nucleotide sequence ID" value="NZ_BSDD01000001.1"/>
</dbReference>
<evidence type="ECO:0000256" key="5">
    <source>
        <dbReference type="ARBA" id="ARBA00022908"/>
    </source>
</evidence>
<dbReference type="PANTHER" id="PTHR30349:SF81">
    <property type="entry name" value="TYROSINE RECOMBINASE XERC"/>
    <property type="match status" value="1"/>
</dbReference>
<evidence type="ECO:0000256" key="8">
    <source>
        <dbReference type="ARBA" id="ARBA00023306"/>
    </source>
</evidence>
<feature type="active site" evidence="9">
    <location>
        <position position="162"/>
    </location>
</feature>
<dbReference type="Pfam" id="PF00589">
    <property type="entry name" value="Phage_integrase"/>
    <property type="match status" value="1"/>
</dbReference>
<keyword evidence="5 9" id="KW-0229">DNA integration</keyword>
<evidence type="ECO:0000256" key="3">
    <source>
        <dbReference type="ARBA" id="ARBA00022618"/>
    </source>
</evidence>
<dbReference type="CDD" id="cd00798">
    <property type="entry name" value="INT_XerDC_C"/>
    <property type="match status" value="1"/>
</dbReference>
<dbReference type="NCBIfam" id="NF001399">
    <property type="entry name" value="PRK00283.1"/>
    <property type="match status" value="1"/>
</dbReference>
<dbReference type="Proteomes" id="UP001165089">
    <property type="component" value="Unassembled WGS sequence"/>
</dbReference>
<dbReference type="SUPFAM" id="SSF56349">
    <property type="entry name" value="DNA breaking-rejoining enzymes"/>
    <property type="match status" value="1"/>
</dbReference>
<dbReference type="Gene3D" id="1.10.150.130">
    <property type="match status" value="1"/>
</dbReference>
<dbReference type="Pfam" id="PF02899">
    <property type="entry name" value="Phage_int_SAM_1"/>
    <property type="match status" value="1"/>
</dbReference>
<name>A0ABQ5Q3A9_9BACT</name>
<keyword evidence="7 9" id="KW-0233">DNA recombination</keyword>
<accession>A0ABQ5Q3A9</accession>
<dbReference type="Gene3D" id="1.10.443.10">
    <property type="entry name" value="Intergrase catalytic core"/>
    <property type="match status" value="1"/>
</dbReference>
<dbReference type="InterPro" id="IPR002104">
    <property type="entry name" value="Integrase_catalytic"/>
</dbReference>
<keyword evidence="6 9" id="KW-0238">DNA-binding</keyword>
<dbReference type="InterPro" id="IPR023009">
    <property type="entry name" value="Tyrosine_recombinase_XerC/XerD"/>
</dbReference>
<comment type="caution">
    <text evidence="12">The sequence shown here is derived from an EMBL/GenBank/DDBJ whole genome shotgun (WGS) entry which is preliminary data.</text>
</comment>
<feature type="active site" description="O-(3'-phospho-DNA)-tyrosine intermediate" evidence="9">
    <location>
        <position position="290"/>
    </location>
</feature>
<gene>
    <name evidence="12" type="primary">xerD</name>
    <name evidence="9" type="synonym">xerC</name>
    <name evidence="12" type="ORF">GETHPA_06950</name>
</gene>
<evidence type="ECO:0000256" key="2">
    <source>
        <dbReference type="ARBA" id="ARBA00022490"/>
    </source>
</evidence>
<feature type="active site" evidence="9">
    <location>
        <position position="255"/>
    </location>
</feature>
<dbReference type="InterPro" id="IPR044068">
    <property type="entry name" value="CB"/>
</dbReference>
<sequence>MPRAKQIEEPEHGWPLGWAASLREFRTFLAVERGLSGHTASGYLSDLTHLAAWACGEEIAATDLERDHLTRFLVSQQAQGKAPRSLARMSSSLRAFLTFLRMEGGGGAGPEAVVKPPRPPRILPRTLGESQVEALLAAPDTTVPLGVRDRAWLELLYASGLRVSELTGLPALSVFLDEGFLKVTGKGRKERLIPFGAGAERWIRAWLGLRPGFRPRGGELFVGQRGEALTRQHLWRLLKGYARQAGLRPEAVSPHVLRHAFATHLLDHGADLRAVQAMLGHADISTTQIYTHVHQARLRALYDRMHPRSAQ</sequence>
<keyword evidence="2 9" id="KW-0963">Cytoplasm</keyword>
<evidence type="ECO:0000259" key="11">
    <source>
        <dbReference type="PROSITE" id="PS51900"/>
    </source>
</evidence>
<comment type="subunit">
    <text evidence="9">Forms a cyclic heterotetrameric complex composed of two molecules of XerC and two molecules of XerD.</text>
</comment>
<dbReference type="EMBL" id="BSDD01000001">
    <property type="protein sequence ID" value="GLH69162.1"/>
    <property type="molecule type" value="Genomic_DNA"/>
</dbReference>
<evidence type="ECO:0000313" key="12">
    <source>
        <dbReference type="EMBL" id="GLH69162.1"/>
    </source>
</evidence>
<comment type="function">
    <text evidence="9">Site-specific tyrosine recombinase, which acts by catalyzing the cutting and rejoining of the recombining DNA molecules. The XerC-XerD complex is essential to convert dimers of the bacterial chromosome into monomers to permit their segregation at cell division. It also contributes to the segregational stability of plasmids.</text>
</comment>
<dbReference type="InterPro" id="IPR010998">
    <property type="entry name" value="Integrase_recombinase_N"/>
</dbReference>
<evidence type="ECO:0000256" key="4">
    <source>
        <dbReference type="ARBA" id="ARBA00022829"/>
    </source>
</evidence>
<keyword evidence="8 9" id="KW-0131">Cell cycle</keyword>
<dbReference type="InterPro" id="IPR011010">
    <property type="entry name" value="DNA_brk_join_enz"/>
</dbReference>
<comment type="similarity">
    <text evidence="9">Belongs to the 'phage' integrase family. XerC subfamily.</text>
</comment>
<feature type="domain" description="Core-binding (CB)" evidence="11">
    <location>
        <begin position="16"/>
        <end position="101"/>
    </location>
</feature>
<evidence type="ECO:0000256" key="7">
    <source>
        <dbReference type="ARBA" id="ARBA00023172"/>
    </source>
</evidence>
<evidence type="ECO:0000256" key="1">
    <source>
        <dbReference type="ARBA" id="ARBA00004496"/>
    </source>
</evidence>
<dbReference type="HAMAP" id="MF_01808">
    <property type="entry name" value="Recomb_XerC_XerD"/>
    <property type="match status" value="1"/>
</dbReference>
<feature type="domain" description="Tyr recombinase" evidence="10">
    <location>
        <begin position="122"/>
        <end position="303"/>
    </location>
</feature>
<feature type="active site" evidence="9">
    <location>
        <position position="281"/>
    </location>
</feature>
<keyword evidence="3 9" id="KW-0132">Cell division</keyword>
<reference evidence="12 13" key="1">
    <citation type="journal article" date="2023" name="Antonie Van Leeuwenhoek">
        <title>Mesoterricola silvestris gen. nov., sp. nov., Mesoterricola sediminis sp. nov., Geothrix oryzae sp. nov., Geothrix edaphica sp. nov., Geothrix rubra sp. nov., and Geothrix limicola sp. nov., six novel members of Acidobacteriota isolated from soils.</title>
        <authorList>
            <person name="Itoh H."/>
            <person name="Sugisawa Y."/>
            <person name="Mise K."/>
            <person name="Xu Z."/>
            <person name="Kuniyasu M."/>
            <person name="Ushijima N."/>
            <person name="Kawano K."/>
            <person name="Kobayashi E."/>
            <person name="Shiratori Y."/>
            <person name="Masuda Y."/>
            <person name="Senoo K."/>
        </authorList>
    </citation>
    <scope>NUCLEOTIDE SEQUENCE [LARGE SCALE GENOMIC DNA]</scope>
    <source>
        <strain evidence="12 13">Red803</strain>
    </source>
</reference>
<dbReference type="InterPro" id="IPR004107">
    <property type="entry name" value="Integrase_SAM-like_N"/>
</dbReference>